<protein>
    <submittedName>
        <fullName evidence="1">Uncharacterized protein</fullName>
    </submittedName>
</protein>
<gene>
    <name evidence="1" type="ORF">NQ176_g2652</name>
</gene>
<evidence type="ECO:0000313" key="1">
    <source>
        <dbReference type="EMBL" id="KAJ2980422.1"/>
    </source>
</evidence>
<evidence type="ECO:0000313" key="2">
    <source>
        <dbReference type="Proteomes" id="UP001143910"/>
    </source>
</evidence>
<dbReference type="Proteomes" id="UP001143910">
    <property type="component" value="Unassembled WGS sequence"/>
</dbReference>
<organism evidence="1 2">
    <name type="scientific">Zarea fungicola</name>
    <dbReference type="NCBI Taxonomy" id="93591"/>
    <lineage>
        <taxon>Eukaryota</taxon>
        <taxon>Fungi</taxon>
        <taxon>Dikarya</taxon>
        <taxon>Ascomycota</taxon>
        <taxon>Pezizomycotina</taxon>
        <taxon>Sordariomycetes</taxon>
        <taxon>Hypocreomycetidae</taxon>
        <taxon>Hypocreales</taxon>
        <taxon>Cordycipitaceae</taxon>
        <taxon>Zarea</taxon>
    </lineage>
</organism>
<name>A0ACC1NM82_9HYPO</name>
<keyword evidence="2" id="KW-1185">Reference proteome</keyword>
<sequence>MASEEPQLPNPRVGVAAVVFNDQGQVLIGKRKGSHGAGTLQFPGGHLEHGEEPLDCAVREMLEETGLDVRAVRLVTVTNDVFVGDLKHYITLFALCTMEDPSAEPNITEPEKCEMWAWWDWERLFGGRETGKVEDVPLFLPVANLLKQFGNVKELKEKFQ</sequence>
<comment type="caution">
    <text evidence="1">The sequence shown here is derived from an EMBL/GenBank/DDBJ whole genome shotgun (WGS) entry which is preliminary data.</text>
</comment>
<reference evidence="1" key="1">
    <citation type="submission" date="2022-08" db="EMBL/GenBank/DDBJ databases">
        <title>Genome Sequence of Lecanicillium fungicola.</title>
        <authorList>
            <person name="Buettner E."/>
        </authorList>
    </citation>
    <scope>NUCLEOTIDE SEQUENCE</scope>
    <source>
        <strain evidence="1">Babe33</strain>
    </source>
</reference>
<dbReference type="EMBL" id="JANJQO010000200">
    <property type="protein sequence ID" value="KAJ2980422.1"/>
    <property type="molecule type" value="Genomic_DNA"/>
</dbReference>
<accession>A0ACC1NM82</accession>
<proteinExistence type="predicted"/>